<dbReference type="Pfam" id="PF13244">
    <property type="entry name" value="MbhD"/>
    <property type="match status" value="1"/>
</dbReference>
<reference evidence="11" key="1">
    <citation type="journal article" date="2020" name="mSystems">
        <title>Genome- and Community-Level Interaction Insights into Carbon Utilization and Element Cycling Functions of Hydrothermarchaeota in Hydrothermal Sediment.</title>
        <authorList>
            <person name="Zhou Z."/>
            <person name="Liu Y."/>
            <person name="Xu W."/>
            <person name="Pan J."/>
            <person name="Luo Z.H."/>
            <person name="Li M."/>
        </authorList>
    </citation>
    <scope>NUCLEOTIDE SEQUENCE [LARGE SCALE GENOMIC DNA]</scope>
    <source>
        <strain evidence="11">SpSt-594</strain>
        <strain evidence="10">SpSt-655</strain>
    </source>
</reference>
<sequence>MIELYILLIVAIGAGIVAVEIKDLLASAISLGIVGFSVAIMFILTQAPDLAIVQIVVEVLTVVIFVGVILKTTHIDTTLEERMKVRDYLTKGVFVLFGIFFLILSILALKELPQFGMPIMKIASHYLAKGFEEIRAANQVAAVILDFRGYDTLGEATVLFTSVIGVLTILRKIGKIK</sequence>
<gene>
    <name evidence="11" type="ORF">ENT60_00760</name>
    <name evidence="10" type="ORF">ENU28_02200</name>
</gene>
<dbReference type="InterPro" id="IPR050616">
    <property type="entry name" value="CPA3_Na-H_Antiporter_A"/>
</dbReference>
<evidence type="ECO:0000256" key="4">
    <source>
        <dbReference type="ARBA" id="ARBA00022692"/>
    </source>
</evidence>
<evidence type="ECO:0000256" key="7">
    <source>
        <dbReference type="SAM" id="Phobius"/>
    </source>
</evidence>
<protein>
    <submittedName>
        <fullName evidence="11">DUF4040 domain-containing protein</fullName>
    </submittedName>
</protein>
<keyword evidence="3" id="KW-1003">Cell membrane</keyword>
<organism evidence="11">
    <name type="scientific">candidate division WOR-3 bacterium</name>
    <dbReference type="NCBI Taxonomy" id="2052148"/>
    <lineage>
        <taxon>Bacteria</taxon>
        <taxon>Bacteria division WOR-3</taxon>
    </lineage>
</organism>
<proteinExistence type="predicted"/>
<feature type="transmembrane region" description="Helical" evidence="7">
    <location>
        <begin position="91"/>
        <end position="109"/>
    </location>
</feature>
<feature type="domain" description="MrpA C-terminal/MbhE" evidence="9">
    <location>
        <begin position="121"/>
        <end position="172"/>
    </location>
</feature>
<evidence type="ECO:0000259" key="8">
    <source>
        <dbReference type="Pfam" id="PF13244"/>
    </source>
</evidence>
<comment type="subcellular location">
    <subcellularLocation>
        <location evidence="1">Cell membrane</location>
        <topology evidence="1">Multi-pass membrane protein</topology>
    </subcellularLocation>
</comment>
<dbReference type="GO" id="GO:0005886">
    <property type="term" value="C:plasma membrane"/>
    <property type="evidence" value="ECO:0007669"/>
    <property type="project" value="UniProtKB-SubCell"/>
</dbReference>
<evidence type="ECO:0000256" key="2">
    <source>
        <dbReference type="ARBA" id="ARBA00022448"/>
    </source>
</evidence>
<dbReference type="InterPro" id="IPR025383">
    <property type="entry name" value="MrpA_C/MbhD"/>
</dbReference>
<keyword evidence="2" id="KW-0813">Transport</keyword>
<dbReference type="EMBL" id="DTBX01000082">
    <property type="protein sequence ID" value="HGQ55262.1"/>
    <property type="molecule type" value="Genomic_DNA"/>
</dbReference>
<evidence type="ECO:0000256" key="5">
    <source>
        <dbReference type="ARBA" id="ARBA00022989"/>
    </source>
</evidence>
<comment type="caution">
    <text evidence="11">The sequence shown here is derived from an EMBL/GenBank/DDBJ whole genome shotgun (WGS) entry which is preliminary data.</text>
</comment>
<feature type="transmembrane region" description="Helical" evidence="7">
    <location>
        <begin position="6"/>
        <end position="21"/>
    </location>
</feature>
<feature type="transmembrane region" description="Helical" evidence="7">
    <location>
        <begin position="51"/>
        <end position="70"/>
    </location>
</feature>
<dbReference type="InterPro" id="IPR046806">
    <property type="entry name" value="MrpA_C/MbhE"/>
</dbReference>
<keyword evidence="6 7" id="KW-0472">Membrane</keyword>
<evidence type="ECO:0000256" key="3">
    <source>
        <dbReference type="ARBA" id="ARBA00022475"/>
    </source>
</evidence>
<evidence type="ECO:0000259" key="9">
    <source>
        <dbReference type="Pfam" id="PF20501"/>
    </source>
</evidence>
<dbReference type="PANTHER" id="PTHR43373">
    <property type="entry name" value="NA(+)/H(+) ANTIPORTER SUBUNIT"/>
    <property type="match status" value="1"/>
</dbReference>
<feature type="transmembrane region" description="Helical" evidence="7">
    <location>
        <begin position="28"/>
        <end position="45"/>
    </location>
</feature>
<keyword evidence="5 7" id="KW-1133">Transmembrane helix</keyword>
<evidence type="ECO:0000256" key="6">
    <source>
        <dbReference type="ARBA" id="ARBA00023136"/>
    </source>
</evidence>
<dbReference type="PANTHER" id="PTHR43373:SF1">
    <property type="entry name" value="NA(+)_H(+) ANTIPORTER SUBUNIT A"/>
    <property type="match status" value="1"/>
</dbReference>
<dbReference type="Gene3D" id="1.20.120.1200">
    <property type="entry name" value="NADH-ubiquinone/plastoquinone oxidoreductase chain 6, subunit NuoJ"/>
    <property type="match status" value="1"/>
</dbReference>
<feature type="transmembrane region" description="Helical" evidence="7">
    <location>
        <begin position="153"/>
        <end position="170"/>
    </location>
</feature>
<name>A0A7C4S0Y1_UNCW3</name>
<dbReference type="InterPro" id="IPR042106">
    <property type="entry name" value="Nuo/plastoQ_OxRdtase_6_NuoJ"/>
</dbReference>
<feature type="domain" description="MrpA C-terminal/MbhD" evidence="8">
    <location>
        <begin position="10"/>
        <end position="72"/>
    </location>
</feature>
<accession>A0A7C4S0Y1</accession>
<evidence type="ECO:0000256" key="1">
    <source>
        <dbReference type="ARBA" id="ARBA00004651"/>
    </source>
</evidence>
<evidence type="ECO:0000313" key="10">
    <source>
        <dbReference type="EMBL" id="HGQ55262.1"/>
    </source>
</evidence>
<keyword evidence="4 7" id="KW-0812">Transmembrane</keyword>
<dbReference type="Pfam" id="PF20501">
    <property type="entry name" value="MbhE"/>
    <property type="match status" value="1"/>
</dbReference>
<evidence type="ECO:0000313" key="11">
    <source>
        <dbReference type="EMBL" id="HGU47081.1"/>
    </source>
</evidence>
<dbReference type="AlphaFoldDB" id="A0A7C4S0Y1"/>
<dbReference type="EMBL" id="DSZH01000038">
    <property type="protein sequence ID" value="HGU47081.1"/>
    <property type="molecule type" value="Genomic_DNA"/>
</dbReference>